<keyword evidence="15" id="KW-0325">Glycoprotein</keyword>
<evidence type="ECO:0000256" key="3">
    <source>
        <dbReference type="ARBA" id="ARBA00022448"/>
    </source>
</evidence>
<dbReference type="SMART" id="SM00237">
    <property type="entry name" value="Calx_beta"/>
    <property type="match status" value="1"/>
</dbReference>
<evidence type="ECO:0000256" key="9">
    <source>
        <dbReference type="ARBA" id="ARBA00022837"/>
    </source>
</evidence>
<keyword evidence="3" id="KW-0813">Transport</keyword>
<dbReference type="AlphaFoldDB" id="A0AB34JU55"/>
<proteinExistence type="inferred from homology"/>
<evidence type="ECO:0000256" key="14">
    <source>
        <dbReference type="ARBA" id="ARBA00023136"/>
    </source>
</evidence>
<evidence type="ECO:0000256" key="4">
    <source>
        <dbReference type="ARBA" id="ARBA00022475"/>
    </source>
</evidence>
<keyword evidence="5 19" id="KW-0812">Transmembrane</keyword>
<evidence type="ECO:0000256" key="12">
    <source>
        <dbReference type="ARBA" id="ARBA00023053"/>
    </source>
</evidence>
<keyword evidence="13" id="KW-0406">Ion transport</keyword>
<evidence type="ECO:0000256" key="1">
    <source>
        <dbReference type="ARBA" id="ARBA00004651"/>
    </source>
</evidence>
<feature type="transmembrane region" description="Helical" evidence="19">
    <location>
        <begin position="276"/>
        <end position="300"/>
    </location>
</feature>
<feature type="transmembrane region" description="Helical" evidence="19">
    <location>
        <begin position="929"/>
        <end position="948"/>
    </location>
</feature>
<dbReference type="InterPro" id="IPR038081">
    <property type="entry name" value="CalX-like_sf"/>
</dbReference>
<evidence type="ECO:0000313" key="22">
    <source>
        <dbReference type="Proteomes" id="UP001515480"/>
    </source>
</evidence>
<keyword evidence="8" id="KW-0677">Repeat</keyword>
<evidence type="ECO:0000256" key="18">
    <source>
        <dbReference type="SAM" id="MobiDB-lite"/>
    </source>
</evidence>
<keyword evidence="6" id="KW-0479">Metal-binding</keyword>
<evidence type="ECO:0000256" key="2">
    <source>
        <dbReference type="ARBA" id="ARBA00007489"/>
    </source>
</evidence>
<gene>
    <name evidence="21" type="ORF">AB1Y20_019136</name>
</gene>
<evidence type="ECO:0000256" key="19">
    <source>
        <dbReference type="SAM" id="Phobius"/>
    </source>
</evidence>
<comment type="caution">
    <text evidence="21">The sequence shown here is derived from an EMBL/GenBank/DDBJ whole genome shotgun (WGS) entry which is preliminary data.</text>
</comment>
<feature type="transmembrane region" description="Helical" evidence="19">
    <location>
        <begin position="729"/>
        <end position="749"/>
    </location>
</feature>
<dbReference type="GO" id="GO:0046872">
    <property type="term" value="F:metal ion binding"/>
    <property type="evidence" value="ECO:0007669"/>
    <property type="project" value="UniProtKB-KW"/>
</dbReference>
<evidence type="ECO:0000256" key="15">
    <source>
        <dbReference type="ARBA" id="ARBA00023180"/>
    </source>
</evidence>
<keyword evidence="11 19" id="KW-1133">Transmembrane helix</keyword>
<sequence length="952" mass="103474">MPVELPRCGMPPKPQEQSCAVPAAAPAANSASTSPRRTESPSAPLLLGTPPSDRFVPLPIKRPPDMSSDELESALPMTACVRTLDAEKPQSARSEGSDADELRERLRQSELRSACVVLAIGAVFFLGFLFGYGARDIEDEDEARDENLLIEWVLSQLRYAEHWMTAPLGPEVCENGLFLQGPRRTALNAVLELLFMLWCFVGIAIGSDVFMAAIEAITRAEKEKWVMMGGRKEARTIPVWNSTVANLTLMALGSSAPEICLSVIEVGSSGFYAGELGPSTIVGSAAFNLLIILAVCVTALPKGEGRLIQAQVVFYVTATFSVLSYLWLLIILQMNTPNVVDIWEAAVTLFAFPALVYIAYKTEVTGTILWCKAKKKRVTRVVNVSAPVSTGLSLREGSKKNHAYYRSNVVRTATGKAAKGVPDMTPRSISLITINDGTNWTESDTLVIEFERQICFFEPSDEVAQVKVLRHGKLHEACRVAYTCSEQTGKIGNNGQANSVTFAEGFLTFDKFQSALSIEVELTEDDHDFSVYTGSRFHVGLLETAGVTLGDNRVCGVVKGWDKNFSGVFSPTCGNKVKTRESEGKLELVLARQGGIDQRVTVRARTKSLTAVGDKDFESVDTELVFEPGVSEVSLTIVIYDDDMYEEEEYFQVIFSDLSEGVFSSLCDGGPYCSIVTVAIESDTTTKEQASVVELLAVKFKCNLHLLEKARDDWMEQWREALSYEPGNGLIGGISFLVAVPWRILFALSPPPLLLGGWGCFLISLLLIGLVTAVVGDLAANLGCVLGVTKSITAITLVAMGTSLPDTFASRTAARDEETADASIGNVTGSNSVNVLLGLGLPWLSAAVYWNFVPKGGAKEAEWRARYSSEPWYTPDMPVAFAVPAGDLAYSVGIFTTCAIACLATIILRRETVGYELGGPSPMWDKLTALFFIALWIFYIYMSVLNSLETAS</sequence>
<evidence type="ECO:0000256" key="11">
    <source>
        <dbReference type="ARBA" id="ARBA00022989"/>
    </source>
</evidence>
<evidence type="ECO:0000256" key="8">
    <source>
        <dbReference type="ARBA" id="ARBA00022737"/>
    </source>
</evidence>
<dbReference type="Gene3D" id="1.20.1420.30">
    <property type="entry name" value="NCX, central ion-binding region"/>
    <property type="match status" value="2"/>
</dbReference>
<evidence type="ECO:0000256" key="13">
    <source>
        <dbReference type="ARBA" id="ARBA00023065"/>
    </source>
</evidence>
<feature type="compositionally biased region" description="Low complexity" evidence="18">
    <location>
        <begin position="20"/>
        <end position="35"/>
    </location>
</feature>
<dbReference type="SUPFAM" id="SSF141072">
    <property type="entry name" value="CalX-like"/>
    <property type="match status" value="1"/>
</dbReference>
<organism evidence="21 22">
    <name type="scientific">Prymnesium parvum</name>
    <name type="common">Toxic golden alga</name>
    <dbReference type="NCBI Taxonomy" id="97485"/>
    <lineage>
        <taxon>Eukaryota</taxon>
        <taxon>Haptista</taxon>
        <taxon>Haptophyta</taxon>
        <taxon>Prymnesiophyceae</taxon>
        <taxon>Prymnesiales</taxon>
        <taxon>Prymnesiaceae</taxon>
        <taxon>Prymnesium</taxon>
    </lineage>
</organism>
<evidence type="ECO:0000256" key="6">
    <source>
        <dbReference type="ARBA" id="ARBA00022723"/>
    </source>
</evidence>
<feature type="domain" description="Calx-beta" evidence="20">
    <location>
        <begin position="556"/>
        <end position="656"/>
    </location>
</feature>
<feature type="transmembrane region" description="Helical" evidence="19">
    <location>
        <begin position="195"/>
        <end position="218"/>
    </location>
</feature>
<evidence type="ECO:0000256" key="16">
    <source>
        <dbReference type="ARBA" id="ARBA00023201"/>
    </source>
</evidence>
<dbReference type="InterPro" id="IPR004837">
    <property type="entry name" value="NaCa_Exmemb"/>
</dbReference>
<evidence type="ECO:0000259" key="20">
    <source>
        <dbReference type="SMART" id="SM00237"/>
    </source>
</evidence>
<keyword evidence="4" id="KW-1003">Cell membrane</keyword>
<evidence type="ECO:0000256" key="10">
    <source>
        <dbReference type="ARBA" id="ARBA00022860"/>
    </source>
</evidence>
<dbReference type="Proteomes" id="UP001515480">
    <property type="component" value="Unassembled WGS sequence"/>
</dbReference>
<dbReference type="EMBL" id="JBGBPQ010000005">
    <property type="protein sequence ID" value="KAL1524230.1"/>
    <property type="molecule type" value="Genomic_DNA"/>
</dbReference>
<protein>
    <recommendedName>
        <fullName evidence="20">Calx-beta domain-containing protein</fullName>
    </recommendedName>
</protein>
<dbReference type="InterPro" id="IPR044880">
    <property type="entry name" value="NCX_ion-bd_dom_sf"/>
</dbReference>
<evidence type="ECO:0000256" key="7">
    <source>
        <dbReference type="ARBA" id="ARBA00022729"/>
    </source>
</evidence>
<comment type="subcellular location">
    <subcellularLocation>
        <location evidence="1">Cell membrane</location>
        <topology evidence="1">Multi-pass membrane protein</topology>
    </subcellularLocation>
</comment>
<evidence type="ECO:0000256" key="5">
    <source>
        <dbReference type="ARBA" id="ARBA00022692"/>
    </source>
</evidence>
<dbReference type="GO" id="GO:0007154">
    <property type="term" value="P:cell communication"/>
    <property type="evidence" value="ECO:0007669"/>
    <property type="project" value="InterPro"/>
</dbReference>
<feature type="transmembrane region" description="Helical" evidence="19">
    <location>
        <begin position="342"/>
        <end position="360"/>
    </location>
</feature>
<keyword evidence="14 19" id="KW-0472">Membrane</keyword>
<dbReference type="Gene3D" id="2.60.40.2030">
    <property type="match status" value="2"/>
</dbReference>
<dbReference type="InterPro" id="IPR003644">
    <property type="entry name" value="Calx_beta"/>
</dbReference>
<keyword evidence="7" id="KW-0732">Signal</keyword>
<dbReference type="Pfam" id="PF03160">
    <property type="entry name" value="Calx-beta"/>
    <property type="match status" value="2"/>
</dbReference>
<dbReference type="Pfam" id="PF01699">
    <property type="entry name" value="Na_Ca_ex"/>
    <property type="match status" value="2"/>
</dbReference>
<feature type="transmembrane region" description="Helical" evidence="19">
    <location>
        <begin position="782"/>
        <end position="801"/>
    </location>
</feature>
<dbReference type="InterPro" id="IPR051171">
    <property type="entry name" value="CaCA"/>
</dbReference>
<dbReference type="GO" id="GO:0098703">
    <property type="term" value="P:calcium ion import across plasma membrane"/>
    <property type="evidence" value="ECO:0007669"/>
    <property type="project" value="TreeGrafter"/>
</dbReference>
<keyword evidence="12" id="KW-0915">Sodium</keyword>
<feature type="region of interest" description="Disordered" evidence="18">
    <location>
        <begin position="1"/>
        <end position="70"/>
    </location>
</feature>
<dbReference type="PANTHER" id="PTHR11878:SF65">
    <property type="entry name" value="NA_CA-EXCHANGE PROTEIN, ISOFORM G"/>
    <property type="match status" value="1"/>
</dbReference>
<keyword evidence="22" id="KW-1185">Reference proteome</keyword>
<evidence type="ECO:0000256" key="17">
    <source>
        <dbReference type="ARBA" id="ARBA00033667"/>
    </source>
</evidence>
<comment type="similarity">
    <text evidence="2">Belongs to the Ca(2+):cation antiporter (CaCA) (TC 2.A.19) family. SLC8 subfamily.</text>
</comment>
<dbReference type="PRINTS" id="PR01259">
    <property type="entry name" value="NACAEXCHNGR"/>
</dbReference>
<keyword evidence="10" id="KW-0112">Calmodulin-binding</keyword>
<feature type="transmembrane region" description="Helical" evidence="19">
    <location>
        <begin position="239"/>
        <end position="264"/>
    </location>
</feature>
<feature type="transmembrane region" description="Helical" evidence="19">
    <location>
        <begin position="312"/>
        <end position="330"/>
    </location>
</feature>
<name>A0AB34JU55_PRYPA</name>
<comment type="catalytic activity">
    <reaction evidence="17">
        <text>Ca(2+)(in) + 3 Na(+)(out) = Ca(2+)(out) + 3 Na(+)(in)</text>
        <dbReference type="Rhea" id="RHEA:69955"/>
        <dbReference type="ChEBI" id="CHEBI:29101"/>
        <dbReference type="ChEBI" id="CHEBI:29108"/>
    </reaction>
</comment>
<accession>A0AB34JU55</accession>
<dbReference type="GO" id="GO:0005432">
    <property type="term" value="F:calcium:sodium antiporter activity"/>
    <property type="evidence" value="ECO:0007669"/>
    <property type="project" value="InterPro"/>
</dbReference>
<keyword evidence="16" id="KW-0739">Sodium transport</keyword>
<feature type="transmembrane region" description="Helical" evidence="19">
    <location>
        <begin position="755"/>
        <end position="775"/>
    </location>
</feature>
<feature type="transmembrane region" description="Helical" evidence="19">
    <location>
        <begin position="888"/>
        <end position="908"/>
    </location>
</feature>
<dbReference type="InterPro" id="IPR004836">
    <property type="entry name" value="Na_Ca_Ex"/>
</dbReference>
<dbReference type="GO" id="GO:0005886">
    <property type="term" value="C:plasma membrane"/>
    <property type="evidence" value="ECO:0007669"/>
    <property type="project" value="UniProtKB-SubCell"/>
</dbReference>
<dbReference type="PANTHER" id="PTHR11878">
    <property type="entry name" value="SODIUM/CALCIUM EXCHANGER"/>
    <property type="match status" value="1"/>
</dbReference>
<dbReference type="GO" id="GO:0005516">
    <property type="term" value="F:calmodulin binding"/>
    <property type="evidence" value="ECO:0007669"/>
    <property type="project" value="UniProtKB-KW"/>
</dbReference>
<reference evidence="21 22" key="1">
    <citation type="journal article" date="2024" name="Science">
        <title>Giant polyketide synthase enzymes in the biosynthesis of giant marine polyether toxins.</title>
        <authorList>
            <person name="Fallon T.R."/>
            <person name="Shende V.V."/>
            <person name="Wierzbicki I.H."/>
            <person name="Pendleton A.L."/>
            <person name="Watervoot N.F."/>
            <person name="Auber R.P."/>
            <person name="Gonzalez D.J."/>
            <person name="Wisecaver J.H."/>
            <person name="Moore B.S."/>
        </authorList>
    </citation>
    <scope>NUCLEOTIDE SEQUENCE [LARGE SCALE GENOMIC DNA]</scope>
    <source>
        <strain evidence="21 22">12B1</strain>
    </source>
</reference>
<evidence type="ECO:0000313" key="21">
    <source>
        <dbReference type="EMBL" id="KAL1524230.1"/>
    </source>
</evidence>
<keyword evidence="9" id="KW-0106">Calcium</keyword>
<feature type="transmembrane region" description="Helical" evidence="19">
    <location>
        <begin position="113"/>
        <end position="134"/>
    </location>
</feature>